<dbReference type="RefSeq" id="WP_344066017.1">
    <property type="nucleotide sequence ID" value="NZ_BAAAPU010000011.1"/>
</dbReference>
<feature type="region of interest" description="Disordered" evidence="1">
    <location>
        <begin position="1"/>
        <end position="42"/>
    </location>
</feature>
<dbReference type="SUPFAM" id="SSF53474">
    <property type="entry name" value="alpha/beta-Hydrolases"/>
    <property type="match status" value="1"/>
</dbReference>
<sequence length="268" mass="27849">MSADPAATTRPADPTPVEPGSGSAGEPASVGGDHSGVPLPTLSWDARPAGATVVALVMHGGAVEGLEVNRAWSHNVARLVPFARALKRVPGPMAVARLRFRVRGWNGDAMPVEDARWALDQVRTAYPGVPIALVGHSMGGRVALFVGADPDVRLVVGLAPWVEPDDPHPGAGTRTVLIHGDRDVICSLARTREAVERMQAEGLDASLVRVARADHAMLVRSRLWTALVTEVVAATFAPELGGTGEPRSGLIGAVVARVAHSGGATVDI</sequence>
<dbReference type="Gene3D" id="3.40.50.1820">
    <property type="entry name" value="alpha/beta hydrolase"/>
    <property type="match status" value="1"/>
</dbReference>
<keyword evidence="4" id="KW-1185">Reference proteome</keyword>
<dbReference type="Proteomes" id="UP001500013">
    <property type="component" value="Unassembled WGS sequence"/>
</dbReference>
<gene>
    <name evidence="3" type="ORF">GCM10009817_36390</name>
</gene>
<organism evidence="3 4">
    <name type="scientific">Terrabacter lapilli</name>
    <dbReference type="NCBI Taxonomy" id="436231"/>
    <lineage>
        <taxon>Bacteria</taxon>
        <taxon>Bacillati</taxon>
        <taxon>Actinomycetota</taxon>
        <taxon>Actinomycetes</taxon>
        <taxon>Micrococcales</taxon>
        <taxon>Intrasporangiaceae</taxon>
        <taxon>Terrabacter</taxon>
    </lineage>
</organism>
<dbReference type="InterPro" id="IPR026555">
    <property type="entry name" value="NSL3/Tex30"/>
</dbReference>
<dbReference type="Pfam" id="PF12146">
    <property type="entry name" value="Hydrolase_4"/>
    <property type="match status" value="1"/>
</dbReference>
<proteinExistence type="predicted"/>
<evidence type="ECO:0000259" key="2">
    <source>
        <dbReference type="Pfam" id="PF12146"/>
    </source>
</evidence>
<dbReference type="EMBL" id="BAAAPU010000011">
    <property type="protein sequence ID" value="GAA1991072.1"/>
    <property type="molecule type" value="Genomic_DNA"/>
</dbReference>
<feature type="domain" description="Serine aminopeptidase S33" evidence="2">
    <location>
        <begin position="110"/>
        <end position="166"/>
    </location>
</feature>
<dbReference type="InterPro" id="IPR029058">
    <property type="entry name" value="AB_hydrolase_fold"/>
</dbReference>
<dbReference type="InterPro" id="IPR022742">
    <property type="entry name" value="Hydrolase_4"/>
</dbReference>
<dbReference type="PANTHER" id="PTHR13136">
    <property type="entry name" value="TESTIS DEVELOPMENT PROTEIN PRTD"/>
    <property type="match status" value="1"/>
</dbReference>
<evidence type="ECO:0000256" key="1">
    <source>
        <dbReference type="SAM" id="MobiDB-lite"/>
    </source>
</evidence>
<reference evidence="3 4" key="1">
    <citation type="journal article" date="2019" name="Int. J. Syst. Evol. Microbiol.">
        <title>The Global Catalogue of Microorganisms (GCM) 10K type strain sequencing project: providing services to taxonomists for standard genome sequencing and annotation.</title>
        <authorList>
            <consortium name="The Broad Institute Genomics Platform"/>
            <consortium name="The Broad Institute Genome Sequencing Center for Infectious Disease"/>
            <person name="Wu L."/>
            <person name="Ma J."/>
        </authorList>
    </citation>
    <scope>NUCLEOTIDE SEQUENCE [LARGE SCALE GENOMIC DNA]</scope>
    <source>
        <strain evidence="3 4">JCM 15628</strain>
    </source>
</reference>
<comment type="caution">
    <text evidence="3">The sequence shown here is derived from an EMBL/GenBank/DDBJ whole genome shotgun (WGS) entry which is preliminary data.</text>
</comment>
<evidence type="ECO:0000313" key="3">
    <source>
        <dbReference type="EMBL" id="GAA1991072.1"/>
    </source>
</evidence>
<feature type="compositionally biased region" description="Low complexity" evidence="1">
    <location>
        <begin position="1"/>
        <end position="12"/>
    </location>
</feature>
<name>A0ABN2SR08_9MICO</name>
<protein>
    <recommendedName>
        <fullName evidence="2">Serine aminopeptidase S33 domain-containing protein</fullName>
    </recommendedName>
</protein>
<dbReference type="PANTHER" id="PTHR13136:SF11">
    <property type="entry name" value="TESTIS-EXPRESSED PROTEIN 30"/>
    <property type="match status" value="1"/>
</dbReference>
<accession>A0ABN2SR08</accession>
<evidence type="ECO:0000313" key="4">
    <source>
        <dbReference type="Proteomes" id="UP001500013"/>
    </source>
</evidence>